<sequence length="139" mass="16245">MSLRRQIVILKMIVLMTGLAAYGQTETNECDTIYEFAETMPKYGQEDSELMEYFNKNVVTVLSDCYEREAILISRIYAILTISREGNVIDVEFKKLHATEECREFLKEKILKMKGWTSAKQGNRKVCCRFKWPITINLK</sequence>
<evidence type="ECO:0000313" key="3">
    <source>
        <dbReference type="Proteomes" id="UP001501126"/>
    </source>
</evidence>
<comment type="caution">
    <text evidence="2">The sequence shown here is derived from an EMBL/GenBank/DDBJ whole genome shotgun (WGS) entry which is preliminary data.</text>
</comment>
<keyword evidence="3" id="KW-1185">Reference proteome</keyword>
<dbReference type="EMBL" id="BAAAFH010000003">
    <property type="protein sequence ID" value="GAA0873898.1"/>
    <property type="molecule type" value="Genomic_DNA"/>
</dbReference>
<gene>
    <name evidence="2" type="ORF">GCM10009118_03060</name>
</gene>
<evidence type="ECO:0008006" key="4">
    <source>
        <dbReference type="Google" id="ProtNLM"/>
    </source>
</evidence>
<name>A0ABP3XWU1_9FLAO</name>
<feature type="signal peptide" evidence="1">
    <location>
        <begin position="1"/>
        <end position="20"/>
    </location>
</feature>
<protein>
    <recommendedName>
        <fullName evidence="4">TonB C-terminal domain-containing protein</fullName>
    </recommendedName>
</protein>
<proteinExistence type="predicted"/>
<feature type="chain" id="PRO_5045037826" description="TonB C-terminal domain-containing protein" evidence="1">
    <location>
        <begin position="21"/>
        <end position="139"/>
    </location>
</feature>
<dbReference type="Proteomes" id="UP001501126">
    <property type="component" value="Unassembled WGS sequence"/>
</dbReference>
<reference evidence="3" key="1">
    <citation type="journal article" date="2019" name="Int. J. Syst. Evol. Microbiol.">
        <title>The Global Catalogue of Microorganisms (GCM) 10K type strain sequencing project: providing services to taxonomists for standard genome sequencing and annotation.</title>
        <authorList>
            <consortium name="The Broad Institute Genomics Platform"/>
            <consortium name="The Broad Institute Genome Sequencing Center for Infectious Disease"/>
            <person name="Wu L."/>
            <person name="Ma J."/>
        </authorList>
    </citation>
    <scope>NUCLEOTIDE SEQUENCE [LARGE SCALE GENOMIC DNA]</scope>
    <source>
        <strain evidence="3">JCM 16083</strain>
    </source>
</reference>
<evidence type="ECO:0000313" key="2">
    <source>
        <dbReference type="EMBL" id="GAA0873898.1"/>
    </source>
</evidence>
<accession>A0ABP3XWU1</accession>
<evidence type="ECO:0000256" key="1">
    <source>
        <dbReference type="SAM" id="SignalP"/>
    </source>
</evidence>
<organism evidence="2 3">
    <name type="scientific">Wandonia haliotis</name>
    <dbReference type="NCBI Taxonomy" id="574963"/>
    <lineage>
        <taxon>Bacteria</taxon>
        <taxon>Pseudomonadati</taxon>
        <taxon>Bacteroidota</taxon>
        <taxon>Flavobacteriia</taxon>
        <taxon>Flavobacteriales</taxon>
        <taxon>Crocinitomicaceae</taxon>
        <taxon>Wandonia</taxon>
    </lineage>
</organism>
<keyword evidence="1" id="KW-0732">Signal</keyword>